<dbReference type="GO" id="GO:0005992">
    <property type="term" value="P:trehalose biosynthetic process"/>
    <property type="evidence" value="ECO:0007669"/>
    <property type="project" value="InterPro"/>
</dbReference>
<dbReference type="AlphaFoldDB" id="X1V631"/>
<reference evidence="1" key="1">
    <citation type="journal article" date="2014" name="Front. Microbiol.">
        <title>High frequency of phylogenetically diverse reductive dehalogenase-homologous genes in deep subseafloor sedimentary metagenomes.</title>
        <authorList>
            <person name="Kawai M."/>
            <person name="Futagami T."/>
            <person name="Toyoda A."/>
            <person name="Takaki Y."/>
            <person name="Nishi S."/>
            <person name="Hori S."/>
            <person name="Arai W."/>
            <person name="Tsubouchi T."/>
            <person name="Morono Y."/>
            <person name="Uchiyama I."/>
            <person name="Ito T."/>
            <person name="Fujiyama A."/>
            <person name="Inagaki F."/>
            <person name="Takami H."/>
        </authorList>
    </citation>
    <scope>NUCLEOTIDE SEQUENCE</scope>
    <source>
        <strain evidence="1">Expedition CK06-06</strain>
    </source>
</reference>
<accession>X1V631</accession>
<name>X1V631_9ZZZZ</name>
<dbReference type="GO" id="GO:0003825">
    <property type="term" value="F:alpha,alpha-trehalose-phosphate synthase (UDP-forming) activity"/>
    <property type="evidence" value="ECO:0007669"/>
    <property type="project" value="TreeGrafter"/>
</dbReference>
<dbReference type="EMBL" id="BARW01033578">
    <property type="protein sequence ID" value="GAJ11272.1"/>
    <property type="molecule type" value="Genomic_DNA"/>
</dbReference>
<dbReference type="PANTHER" id="PTHR10788">
    <property type="entry name" value="TREHALOSE-6-PHOSPHATE SYNTHASE"/>
    <property type="match status" value="1"/>
</dbReference>
<proteinExistence type="predicted"/>
<evidence type="ECO:0000313" key="1">
    <source>
        <dbReference type="EMBL" id="GAJ11272.1"/>
    </source>
</evidence>
<dbReference type="InterPro" id="IPR001830">
    <property type="entry name" value="Glyco_trans_20"/>
</dbReference>
<gene>
    <name evidence="1" type="ORF">S12H4_52855</name>
</gene>
<dbReference type="Gene3D" id="3.40.50.2000">
    <property type="entry name" value="Glycogen Phosphorylase B"/>
    <property type="match status" value="1"/>
</dbReference>
<dbReference type="Pfam" id="PF00982">
    <property type="entry name" value="Glyco_transf_20"/>
    <property type="match status" value="1"/>
</dbReference>
<dbReference type="GO" id="GO:0004805">
    <property type="term" value="F:trehalose-phosphatase activity"/>
    <property type="evidence" value="ECO:0007669"/>
    <property type="project" value="TreeGrafter"/>
</dbReference>
<dbReference type="GO" id="GO:0005829">
    <property type="term" value="C:cytosol"/>
    <property type="evidence" value="ECO:0007669"/>
    <property type="project" value="TreeGrafter"/>
</dbReference>
<dbReference type="PANTHER" id="PTHR10788:SF106">
    <property type="entry name" value="BCDNA.GH08860"/>
    <property type="match status" value="1"/>
</dbReference>
<comment type="caution">
    <text evidence="1">The sequence shown here is derived from an EMBL/GenBank/DDBJ whole genome shotgun (WGS) entry which is preliminary data.</text>
</comment>
<feature type="non-terminal residue" evidence="1">
    <location>
        <position position="141"/>
    </location>
</feature>
<dbReference type="SUPFAM" id="SSF53756">
    <property type="entry name" value="UDP-Glycosyltransferase/glycogen phosphorylase"/>
    <property type="match status" value="1"/>
</dbReference>
<sequence length="141" mass="16837">MGGVATGLDSLRKSYDSRWVGWPGITLDKEKKREEKKEIEKKLRSDFNCYPIFLSKSEVKDYYQGFSNRTIWPIFHYFTQYAVYDKSLWESYQQVNELFCDAVVDIAQEEDIIWVHDYHLMLLPELIRKRLPNATIGFFLH</sequence>
<organism evidence="1">
    <name type="scientific">marine sediment metagenome</name>
    <dbReference type="NCBI Taxonomy" id="412755"/>
    <lineage>
        <taxon>unclassified sequences</taxon>
        <taxon>metagenomes</taxon>
        <taxon>ecological metagenomes</taxon>
    </lineage>
</organism>
<protein>
    <submittedName>
        <fullName evidence="1">Uncharacterized protein</fullName>
    </submittedName>
</protein>